<keyword evidence="1" id="KW-0812">Transmembrane</keyword>
<accession>A0A4V0Z022</accession>
<evidence type="ECO:0000256" key="1">
    <source>
        <dbReference type="SAM" id="Phobius"/>
    </source>
</evidence>
<evidence type="ECO:0000313" key="2">
    <source>
        <dbReference type="EMBL" id="QBD81711.1"/>
    </source>
</evidence>
<reference evidence="2 3" key="1">
    <citation type="submission" date="2019-01" db="EMBL/GenBank/DDBJ databases">
        <title>Ktedonosporobacter rubrisoli SCAWS-G2.</title>
        <authorList>
            <person name="Huang Y."/>
            <person name="Yan B."/>
        </authorList>
    </citation>
    <scope>NUCLEOTIDE SEQUENCE [LARGE SCALE GENOMIC DNA]</scope>
    <source>
        <strain evidence="2 3">SCAWS-G2</strain>
    </source>
</reference>
<keyword evidence="1" id="KW-0472">Membrane</keyword>
<protein>
    <submittedName>
        <fullName evidence="2">Uncharacterized protein</fullName>
    </submittedName>
</protein>
<keyword evidence="1" id="KW-1133">Transmembrane helix</keyword>
<evidence type="ECO:0000313" key="3">
    <source>
        <dbReference type="Proteomes" id="UP000290365"/>
    </source>
</evidence>
<dbReference type="Proteomes" id="UP000290365">
    <property type="component" value="Chromosome"/>
</dbReference>
<dbReference type="RefSeq" id="WP_129892772.1">
    <property type="nucleotide sequence ID" value="NZ_CP035758.1"/>
</dbReference>
<organism evidence="2 3">
    <name type="scientific">Ktedonosporobacter rubrisoli</name>
    <dbReference type="NCBI Taxonomy" id="2509675"/>
    <lineage>
        <taxon>Bacteria</taxon>
        <taxon>Bacillati</taxon>
        <taxon>Chloroflexota</taxon>
        <taxon>Ktedonobacteria</taxon>
        <taxon>Ktedonobacterales</taxon>
        <taxon>Ktedonosporobacteraceae</taxon>
        <taxon>Ktedonosporobacter</taxon>
    </lineage>
</organism>
<name>A0A4V0Z022_KTERU</name>
<keyword evidence="3" id="KW-1185">Reference proteome</keyword>
<feature type="transmembrane region" description="Helical" evidence="1">
    <location>
        <begin position="38"/>
        <end position="59"/>
    </location>
</feature>
<dbReference type="EMBL" id="CP035758">
    <property type="protein sequence ID" value="QBD81711.1"/>
    <property type="molecule type" value="Genomic_DNA"/>
</dbReference>
<proteinExistence type="predicted"/>
<dbReference type="KEGG" id="kbs:EPA93_39375"/>
<gene>
    <name evidence="2" type="ORF">EPA93_39375</name>
</gene>
<sequence>MNVSRVARKIGCRQEQCIKPGSKAQNGNIQQDKPWIDLSLLITITFDAFGECVFLYSLLPASFLYTMLVS</sequence>
<dbReference type="AlphaFoldDB" id="A0A4V0Z022"/>